<dbReference type="PANTHER" id="PTHR30621">
    <property type="entry name" value="GLUTAMINE SYNTHETASE ADENYLYLTRANSFERASE"/>
    <property type="match status" value="1"/>
</dbReference>
<name>A0ABV6C5V3_9ACTN</name>
<feature type="non-terminal residue" evidence="9">
    <location>
        <position position="1"/>
    </location>
</feature>
<dbReference type="SUPFAM" id="SSF81593">
    <property type="entry name" value="Nucleotidyltransferase substrate binding subunit/domain"/>
    <property type="match status" value="1"/>
</dbReference>
<keyword evidence="10" id="KW-1185">Reference proteome</keyword>
<evidence type="ECO:0000259" key="7">
    <source>
        <dbReference type="Pfam" id="PF03710"/>
    </source>
</evidence>
<organism evidence="9 10">
    <name type="scientific">Aciditerrimonas ferrireducens</name>
    <dbReference type="NCBI Taxonomy" id="667306"/>
    <lineage>
        <taxon>Bacteria</taxon>
        <taxon>Bacillati</taxon>
        <taxon>Actinomycetota</taxon>
        <taxon>Acidimicrobiia</taxon>
        <taxon>Acidimicrobiales</taxon>
        <taxon>Acidimicrobiaceae</taxon>
        <taxon>Aciditerrimonas</taxon>
    </lineage>
</organism>
<dbReference type="InterPro" id="IPR023057">
    <property type="entry name" value="GlnE"/>
</dbReference>
<dbReference type="GO" id="GO:0016779">
    <property type="term" value="F:nucleotidyltransferase activity"/>
    <property type="evidence" value="ECO:0007669"/>
    <property type="project" value="UniProtKB-KW"/>
</dbReference>
<evidence type="ECO:0000256" key="1">
    <source>
        <dbReference type="ARBA" id="ARBA00022679"/>
    </source>
</evidence>
<dbReference type="InterPro" id="IPR013546">
    <property type="entry name" value="PII_UdlTrfase/GS_AdlTrfase"/>
</dbReference>
<dbReference type="SUPFAM" id="SSF81301">
    <property type="entry name" value="Nucleotidyltransferase"/>
    <property type="match status" value="2"/>
</dbReference>
<feature type="domain" description="Glutamate-ammonia ligase adenylyltransferase repeated" evidence="7">
    <location>
        <begin position="105"/>
        <end position="160"/>
    </location>
</feature>
<accession>A0ABV6C5V3</accession>
<dbReference type="PANTHER" id="PTHR30621:SF0">
    <property type="entry name" value="BIFUNCTIONAL GLUTAMINE SYNTHETASE ADENYLYLTRANSFERASE_ADENYLYL-REMOVING ENZYME"/>
    <property type="match status" value="1"/>
</dbReference>
<keyword evidence="6" id="KW-0511">Multifunctional enzyme</keyword>
<keyword evidence="3" id="KW-0547">Nucleotide-binding</keyword>
<dbReference type="InterPro" id="IPR005190">
    <property type="entry name" value="GlnE_rpt_dom"/>
</dbReference>
<keyword evidence="5" id="KW-0460">Magnesium</keyword>
<comment type="caution">
    <text evidence="9">The sequence shown here is derived from an EMBL/GenBank/DDBJ whole genome shotgun (WGS) entry which is preliminary data.</text>
</comment>
<evidence type="ECO:0000256" key="5">
    <source>
        <dbReference type="ARBA" id="ARBA00022842"/>
    </source>
</evidence>
<dbReference type="EMBL" id="JBHLYQ010000247">
    <property type="protein sequence ID" value="MFC0083074.1"/>
    <property type="molecule type" value="Genomic_DNA"/>
</dbReference>
<evidence type="ECO:0000256" key="6">
    <source>
        <dbReference type="ARBA" id="ARBA00023268"/>
    </source>
</evidence>
<dbReference type="Pfam" id="PF08335">
    <property type="entry name" value="GlnD_UR_UTase"/>
    <property type="match status" value="1"/>
</dbReference>
<protein>
    <submittedName>
        <fullName evidence="9">Bifunctional glutamine-synthetase adenylyltransferase/deadenyltransferase</fullName>
    </submittedName>
</protein>
<dbReference type="Gene3D" id="3.30.460.10">
    <property type="entry name" value="Beta Polymerase, domain 2"/>
    <property type="match status" value="2"/>
</dbReference>
<evidence type="ECO:0000313" key="10">
    <source>
        <dbReference type="Proteomes" id="UP001589788"/>
    </source>
</evidence>
<dbReference type="InterPro" id="IPR043519">
    <property type="entry name" value="NT_sf"/>
</dbReference>
<evidence type="ECO:0000256" key="2">
    <source>
        <dbReference type="ARBA" id="ARBA00022695"/>
    </source>
</evidence>
<feature type="non-terminal residue" evidence="9">
    <location>
        <position position="539"/>
    </location>
</feature>
<evidence type="ECO:0000256" key="4">
    <source>
        <dbReference type="ARBA" id="ARBA00022840"/>
    </source>
</evidence>
<evidence type="ECO:0000256" key="3">
    <source>
        <dbReference type="ARBA" id="ARBA00022741"/>
    </source>
</evidence>
<dbReference type="CDD" id="cd05401">
    <property type="entry name" value="NT_GlnE_GlnD_like"/>
    <property type="match status" value="1"/>
</dbReference>
<dbReference type="Pfam" id="PF03710">
    <property type="entry name" value="GlnE"/>
    <property type="match status" value="3"/>
</dbReference>
<feature type="domain" description="Glutamate-ammonia ligase adenylyltransferase repeated" evidence="7">
    <location>
        <begin position="17"/>
        <end position="93"/>
    </location>
</feature>
<dbReference type="Gene3D" id="1.20.120.330">
    <property type="entry name" value="Nucleotidyltransferases domain 2"/>
    <property type="match status" value="1"/>
</dbReference>
<evidence type="ECO:0000313" key="9">
    <source>
        <dbReference type="EMBL" id="MFC0083074.1"/>
    </source>
</evidence>
<keyword evidence="2 9" id="KW-0548">Nucleotidyltransferase</keyword>
<evidence type="ECO:0000259" key="8">
    <source>
        <dbReference type="Pfam" id="PF08335"/>
    </source>
</evidence>
<sequence>EALAAAPSPEALDTLADRALLVVAADDLLGRSTLETVGAAVADRAGALLQGALGLAGGSSGLAVVGMGKLGGAELNYASDVDLLLVGEDERRARQVLELARRRLRVDLDLRPEGRSGALLRSLDGYRAYWRRWVRAWERQALLKARPVAGDPELGQAFAEAAAEVVWGQPFSADDLAEVRAMKARTETLVGRQGLGLRDLKRAPGGIRDVEFSVQLLQLVHGRLDPTIRSPGTLPALAALAEAGYVAPEDAVVLAEGYRFLRTVEHRLQLRQGEQVHALPRDPAGLQRLARVLGFADSPAQGAAEAFLEALRRERSAVRQVHERLYFRPLLEAFAAVGEDASGDRRVLPAEAVAERLEAFGFPDAERTRQQVQSLARGLTRSSRLMGQLLPLLLDWLSATPDPDLGLGQLRDLVARPHHRGLLVRAFRDSPEQARRLCLVLGTSRFLGELLRRQPQLLPELGATPPGPGPEPAGWAEDLARRLERLEDPGTQRELLAGLLAAELLETATADLLGQLDPEGVARALTRVAEAVAERLEAF</sequence>
<feature type="domain" description="PII-uridylyltransferase/Glutamine-synthetase adenylyltransferase" evidence="8">
    <location>
        <begin position="180"/>
        <end position="325"/>
    </location>
</feature>
<gene>
    <name evidence="9" type="ORF">ACFFRE_13145</name>
</gene>
<dbReference type="Proteomes" id="UP001589788">
    <property type="component" value="Unassembled WGS sequence"/>
</dbReference>
<reference evidence="9 10" key="1">
    <citation type="submission" date="2024-09" db="EMBL/GenBank/DDBJ databases">
        <authorList>
            <person name="Sun Q."/>
            <person name="Mori K."/>
        </authorList>
    </citation>
    <scope>NUCLEOTIDE SEQUENCE [LARGE SCALE GENOMIC DNA]</scope>
    <source>
        <strain evidence="9 10">JCM 15389</strain>
    </source>
</reference>
<keyword evidence="1" id="KW-0808">Transferase</keyword>
<keyword evidence="4" id="KW-0067">ATP-binding</keyword>
<proteinExistence type="predicted"/>
<feature type="domain" description="Glutamate-ammonia ligase adenylyltransferase repeated" evidence="7">
    <location>
        <begin position="436"/>
        <end position="534"/>
    </location>
</feature>